<evidence type="ECO:0000313" key="2">
    <source>
        <dbReference type="Proteomes" id="UP001362999"/>
    </source>
</evidence>
<evidence type="ECO:0000313" key="1">
    <source>
        <dbReference type="EMBL" id="KAK7042155.1"/>
    </source>
</evidence>
<dbReference type="SUPFAM" id="SSF52047">
    <property type="entry name" value="RNI-like"/>
    <property type="match status" value="1"/>
</dbReference>
<accession>A0AAW0CVH6</accession>
<sequence>MPPLFAAELVDLVLSFLLPNPFRLPDGEENSIDRATAVTLGRCGLVCRAWVPHSRRLLFRHVRVILNKAHGFAKFLRKPSRLTFLPYIRALEFDGSIVEHPWMATVLPRLVPHLSATIRHLVYNPPCQIPSTPIPCLHLLGVTHLVVSDSNQPTLADVVSCVSNFPVLSSFFLWVRGGWGNNSLPAETKPPPRSLQSLSLKLSDPRHFLAWIQTERLSISTLKIFINASDSDGGFLDFDATFRFISNLGGSLTSLTLGFDEAWNVDITKLADGFLCSNPELHTLSLQANYEQAVMLLQRMHIPPTLGYLELGAYEDPDDIWTIDGFVEALNSRLGGCLGEHRHKIATVDVVHIVQHSFASASSEPTSIRGRWGGLIKEYEDDDAYSNWR</sequence>
<reference evidence="1 2" key="1">
    <citation type="journal article" date="2024" name="J Genomics">
        <title>Draft genome sequencing and assembly of Favolaschia claudopus CIRM-BRFM 2984 isolated from oak limbs.</title>
        <authorList>
            <person name="Navarro D."/>
            <person name="Drula E."/>
            <person name="Chaduli D."/>
            <person name="Cazenave R."/>
            <person name="Ahrendt S."/>
            <person name="Wang J."/>
            <person name="Lipzen A."/>
            <person name="Daum C."/>
            <person name="Barry K."/>
            <person name="Grigoriev I.V."/>
            <person name="Favel A."/>
            <person name="Rosso M.N."/>
            <person name="Martin F."/>
        </authorList>
    </citation>
    <scope>NUCLEOTIDE SEQUENCE [LARGE SCALE GENOMIC DNA]</scope>
    <source>
        <strain evidence="1 2">CIRM-BRFM 2984</strain>
    </source>
</reference>
<proteinExistence type="predicted"/>
<keyword evidence="2" id="KW-1185">Reference proteome</keyword>
<protein>
    <recommendedName>
        <fullName evidence="3">F-box domain-containing protein</fullName>
    </recommendedName>
</protein>
<evidence type="ECO:0008006" key="3">
    <source>
        <dbReference type="Google" id="ProtNLM"/>
    </source>
</evidence>
<organism evidence="1 2">
    <name type="scientific">Favolaschia claudopus</name>
    <dbReference type="NCBI Taxonomy" id="2862362"/>
    <lineage>
        <taxon>Eukaryota</taxon>
        <taxon>Fungi</taxon>
        <taxon>Dikarya</taxon>
        <taxon>Basidiomycota</taxon>
        <taxon>Agaricomycotina</taxon>
        <taxon>Agaricomycetes</taxon>
        <taxon>Agaricomycetidae</taxon>
        <taxon>Agaricales</taxon>
        <taxon>Marasmiineae</taxon>
        <taxon>Mycenaceae</taxon>
        <taxon>Favolaschia</taxon>
    </lineage>
</organism>
<dbReference type="Proteomes" id="UP001362999">
    <property type="component" value="Unassembled WGS sequence"/>
</dbReference>
<dbReference type="AlphaFoldDB" id="A0AAW0CVH6"/>
<comment type="caution">
    <text evidence="1">The sequence shown here is derived from an EMBL/GenBank/DDBJ whole genome shotgun (WGS) entry which is preliminary data.</text>
</comment>
<gene>
    <name evidence="1" type="ORF">R3P38DRAFT_306835</name>
</gene>
<dbReference type="EMBL" id="JAWWNJ010000013">
    <property type="protein sequence ID" value="KAK7042155.1"/>
    <property type="molecule type" value="Genomic_DNA"/>
</dbReference>
<name>A0AAW0CVH6_9AGAR</name>